<gene>
    <name evidence="2" type="ORF">SAMN06265182_1208</name>
</gene>
<evidence type="ECO:0000313" key="2">
    <source>
        <dbReference type="EMBL" id="SNZ08198.1"/>
    </source>
</evidence>
<proteinExistence type="predicted"/>
<dbReference type="Pfam" id="PF04371">
    <property type="entry name" value="PAD_porph"/>
    <property type="match status" value="1"/>
</dbReference>
<dbReference type="InterPro" id="IPR007466">
    <property type="entry name" value="Peptidyl-Arg-deiminase_porph"/>
</dbReference>
<keyword evidence="3" id="KW-1185">Reference proteome</keyword>
<name>A0A285NFZ9_9AQUI</name>
<dbReference type="AlphaFoldDB" id="A0A285NFZ9"/>
<dbReference type="Gene3D" id="3.75.10.10">
    <property type="entry name" value="L-arginine/glycine Amidinotransferase, Chain A"/>
    <property type="match status" value="1"/>
</dbReference>
<dbReference type="OrthoDB" id="9808013at2"/>
<keyword evidence="1" id="KW-0378">Hydrolase</keyword>
<dbReference type="GO" id="GO:0009446">
    <property type="term" value="P:putrescine biosynthetic process"/>
    <property type="evidence" value="ECO:0007669"/>
    <property type="project" value="InterPro"/>
</dbReference>
<sequence>MSIYRLPAEWEKHTGTITTYPQAYETFFDRLEQAQETFSKFVSTVSLSEKVFINVDNRQKEEELLKKLKKYDANRKNVKIFINQTDDAWCRDYCPIFVKENSKTVAVKFRFNAWGGKYPFQKDEKAGRKIAELLGFYTKDVDMVLEGGSIDTNGKGCLITTESCLLNPNRNPDMSREDIEKNLRKYLGVQKILWLKEGIVGDDTDGHVDDITRFVAEDTIVTAIEKDKNDPNYAPLMENFERLKNFTDIKGNPFKIITLPMPEPVFYRYPDSDEPERLPASYANFYITNKHVIVPLFNSKQDEIALDILQKVFKDRKVVGIYAYDILVGLGGFHCLTMQVPE</sequence>
<reference evidence="3" key="1">
    <citation type="submission" date="2017-09" db="EMBL/GenBank/DDBJ databases">
        <authorList>
            <person name="Varghese N."/>
            <person name="Submissions S."/>
        </authorList>
    </citation>
    <scope>NUCLEOTIDE SEQUENCE [LARGE SCALE GENOMIC DNA]</scope>
    <source>
        <strain evidence="3">DSM 15103</strain>
    </source>
</reference>
<evidence type="ECO:0000256" key="1">
    <source>
        <dbReference type="ARBA" id="ARBA00022801"/>
    </source>
</evidence>
<dbReference type="PANTHER" id="PTHR31377:SF0">
    <property type="entry name" value="AGMATINE DEIMINASE-RELATED"/>
    <property type="match status" value="1"/>
</dbReference>
<protein>
    <submittedName>
        <fullName evidence="2">Agmatine deiminase</fullName>
    </submittedName>
</protein>
<dbReference type="Proteomes" id="UP000219036">
    <property type="component" value="Unassembled WGS sequence"/>
</dbReference>
<dbReference type="RefSeq" id="WP_097000380.1">
    <property type="nucleotide sequence ID" value="NZ_OBEI01000004.1"/>
</dbReference>
<dbReference type="GO" id="GO:0004668">
    <property type="term" value="F:protein-arginine deiminase activity"/>
    <property type="evidence" value="ECO:0007669"/>
    <property type="project" value="InterPro"/>
</dbReference>
<dbReference type="EMBL" id="OBEI01000004">
    <property type="protein sequence ID" value="SNZ08198.1"/>
    <property type="molecule type" value="Genomic_DNA"/>
</dbReference>
<dbReference type="SUPFAM" id="SSF55909">
    <property type="entry name" value="Pentein"/>
    <property type="match status" value="1"/>
</dbReference>
<organism evidence="2 3">
    <name type="scientific">Persephonella hydrogeniphila</name>
    <dbReference type="NCBI Taxonomy" id="198703"/>
    <lineage>
        <taxon>Bacteria</taxon>
        <taxon>Pseudomonadati</taxon>
        <taxon>Aquificota</taxon>
        <taxon>Aquificia</taxon>
        <taxon>Aquificales</taxon>
        <taxon>Hydrogenothermaceae</taxon>
        <taxon>Persephonella</taxon>
    </lineage>
</organism>
<dbReference type="GO" id="GO:0047632">
    <property type="term" value="F:agmatine deiminase activity"/>
    <property type="evidence" value="ECO:0007669"/>
    <property type="project" value="TreeGrafter"/>
</dbReference>
<evidence type="ECO:0000313" key="3">
    <source>
        <dbReference type="Proteomes" id="UP000219036"/>
    </source>
</evidence>
<accession>A0A285NFZ9</accession>
<dbReference type="PANTHER" id="PTHR31377">
    <property type="entry name" value="AGMATINE DEIMINASE-RELATED"/>
    <property type="match status" value="1"/>
</dbReference>